<feature type="region of interest" description="Disordered" evidence="1">
    <location>
        <begin position="187"/>
        <end position="214"/>
    </location>
</feature>
<name>A0A1G4IDR9_TRYEQ</name>
<feature type="compositionally biased region" description="Polar residues" evidence="1">
    <location>
        <begin position="571"/>
        <end position="585"/>
    </location>
</feature>
<gene>
    <name evidence="2" type="ORF">TEOVI_000174600</name>
</gene>
<dbReference type="AlphaFoldDB" id="A0A1G4IDR9"/>
<feature type="compositionally biased region" description="Polar residues" evidence="1">
    <location>
        <begin position="530"/>
        <end position="543"/>
    </location>
</feature>
<sequence length="649" mass="69159">MREISSLSKDVDVLSVKGGEVGSVDTRRGGKLTSFSSAVVEPVVFGEAIVVSVDVCAQLVVDGEEFIRWSSEEMSNMIYDGAPTGGGVSAVRSTLRSAVKNSAVDAARDAVITTLNNALGSGCASAGVSSKEKTARLPNNRRRCQTAEANNNADDSPKAEGVSTERVGSTISMSGDIANVSDKEAGGVSALPDVSSSMRSHSKLSGTPSRFSAPRRRDLQHCVLNARDVGSSPFDYREKNQSAASPSVVFSCDGVLHDTKEENTGRNVSLQSAEAENRRPWVVDGGSPCSLRPGAGRSESLGSPALRTSSRFTPSVTGERPASSISCLRAVAARDAIASAARPSSSGSSRKLNLAQDTGNSEPFGPDFQGERLVYLGLYPDLGFGDGVNLRPPRLPAKRSTISNAYNRSKQHQNKANSGLGGELGRQRVTLPPVAEVRSETSGLYEPHSEGSAFMSTQPGPGQLGRGEYLQPHPPPQRKRLSLSFSEHQREIVQGASRSLSPQQQVPNSWAPTLQSAMRAAPSGRMPSPVFTQQSYQDSTSTLTERDGWNRLSPGSPSHHSSSWGPPYSPTGSNALSTTVDSTSQTARRLGRIASRVANAHYHCTPVGPTPSRFSMTRVQPVASRVQVRSWVPSRYTPQENAIHLYNER</sequence>
<dbReference type="Proteomes" id="UP000195570">
    <property type="component" value="Unassembled WGS sequence"/>
</dbReference>
<reference evidence="2" key="1">
    <citation type="submission" date="2016-09" db="EMBL/GenBank/DDBJ databases">
        <authorList>
            <person name="Hebert L."/>
            <person name="Moumen B."/>
        </authorList>
    </citation>
    <scope>NUCLEOTIDE SEQUENCE [LARGE SCALE GENOMIC DNA]</scope>
    <source>
        <strain evidence="2">OVI</strain>
    </source>
</reference>
<feature type="compositionally biased region" description="Polar residues" evidence="1">
    <location>
        <begin position="194"/>
        <end position="210"/>
    </location>
</feature>
<keyword evidence="3" id="KW-1185">Reference proteome</keyword>
<feature type="compositionally biased region" description="Low complexity" evidence="1">
    <location>
        <begin position="339"/>
        <end position="350"/>
    </location>
</feature>
<feature type="compositionally biased region" description="Polar residues" evidence="1">
    <location>
        <begin position="306"/>
        <end position="316"/>
    </location>
</feature>
<protein>
    <submittedName>
        <fullName evidence="2">Uncharacterized protein</fullName>
    </submittedName>
</protein>
<proteinExistence type="predicted"/>
<organism evidence="2 3">
    <name type="scientific">Trypanosoma equiperdum</name>
    <dbReference type="NCBI Taxonomy" id="5694"/>
    <lineage>
        <taxon>Eukaryota</taxon>
        <taxon>Discoba</taxon>
        <taxon>Euglenozoa</taxon>
        <taxon>Kinetoplastea</taxon>
        <taxon>Metakinetoplastina</taxon>
        <taxon>Trypanosomatida</taxon>
        <taxon>Trypanosomatidae</taxon>
        <taxon>Trypanosoma</taxon>
    </lineage>
</organism>
<feature type="region of interest" description="Disordered" evidence="1">
    <location>
        <begin position="518"/>
        <end position="585"/>
    </location>
</feature>
<feature type="region of interest" description="Disordered" evidence="1">
    <location>
        <begin position="131"/>
        <end position="167"/>
    </location>
</feature>
<evidence type="ECO:0000256" key="1">
    <source>
        <dbReference type="SAM" id="MobiDB-lite"/>
    </source>
</evidence>
<feature type="region of interest" description="Disordered" evidence="1">
    <location>
        <begin position="339"/>
        <end position="367"/>
    </location>
</feature>
<feature type="region of interest" description="Disordered" evidence="1">
    <location>
        <begin position="262"/>
        <end position="320"/>
    </location>
</feature>
<accession>A0A1G4IDR9</accession>
<dbReference type="GeneID" id="92375686"/>
<dbReference type="RefSeq" id="XP_067081030.1">
    <property type="nucleotide sequence ID" value="XM_067224929.1"/>
</dbReference>
<feature type="compositionally biased region" description="Polar residues" evidence="1">
    <location>
        <begin position="265"/>
        <end position="274"/>
    </location>
</feature>
<feature type="region of interest" description="Disordered" evidence="1">
    <location>
        <begin position="403"/>
        <end position="480"/>
    </location>
</feature>
<evidence type="ECO:0000313" key="3">
    <source>
        <dbReference type="Proteomes" id="UP000195570"/>
    </source>
</evidence>
<feature type="compositionally biased region" description="Low complexity" evidence="1">
    <location>
        <begin position="553"/>
        <end position="566"/>
    </location>
</feature>
<comment type="caution">
    <text evidence="2">The sequence shown here is derived from an EMBL/GenBank/DDBJ whole genome shotgun (WGS) entry which is preliminary data.</text>
</comment>
<evidence type="ECO:0000313" key="2">
    <source>
        <dbReference type="EMBL" id="SCU70173.1"/>
    </source>
</evidence>
<dbReference type="EMBL" id="CZPT02001380">
    <property type="protein sequence ID" value="SCU70173.1"/>
    <property type="molecule type" value="Genomic_DNA"/>
</dbReference>
<dbReference type="VEuPathDB" id="TriTrypDB:TEOVI_000174600"/>